<accession>A0A0W8E400</accession>
<dbReference type="AlphaFoldDB" id="A0A0W8E400"/>
<feature type="transmembrane region" description="Helical" evidence="1">
    <location>
        <begin position="21"/>
        <end position="51"/>
    </location>
</feature>
<evidence type="ECO:0008006" key="3">
    <source>
        <dbReference type="Google" id="ProtNLM"/>
    </source>
</evidence>
<name>A0A0W8E400_9ZZZZ</name>
<comment type="caution">
    <text evidence="2">The sequence shown here is derived from an EMBL/GenBank/DDBJ whole genome shotgun (WGS) entry which is preliminary data.</text>
</comment>
<dbReference type="Pfam" id="PF14014">
    <property type="entry name" value="DUF4230"/>
    <property type="match status" value="1"/>
</dbReference>
<sequence>MRRKMSYVNDGQMIGMKHTRTGLVVVYAGIFKKGIIILLLLGLMAGGITWLRYQNAAGADKTAVDNAIPFQITSELVIERLYSEGTLNVLEAVGRASYQVEDPGTIKILNRNITIPGRQKQVSVNYEYKVHLGIDLTRLTAQDISITETSIEIMLPRPEIKSIEIYNDKAQTTGGFLIFKTKPRDDLVEMSADKDGYVTILRDSALRNLQESGRYQKLQQIAMNNTVDLLARLLQDLSQNNELKVKVQFI</sequence>
<reference evidence="2" key="1">
    <citation type="journal article" date="2015" name="Proc. Natl. Acad. Sci. U.S.A.">
        <title>Networks of energetic and metabolic interactions define dynamics in microbial communities.</title>
        <authorList>
            <person name="Embree M."/>
            <person name="Liu J.K."/>
            <person name="Al-Bassam M.M."/>
            <person name="Zengler K."/>
        </authorList>
    </citation>
    <scope>NUCLEOTIDE SEQUENCE</scope>
</reference>
<keyword evidence="1" id="KW-1133">Transmembrane helix</keyword>
<dbReference type="EMBL" id="LNQE01001882">
    <property type="protein sequence ID" value="KUG03372.1"/>
    <property type="molecule type" value="Genomic_DNA"/>
</dbReference>
<dbReference type="InterPro" id="IPR025324">
    <property type="entry name" value="DUF4230"/>
</dbReference>
<keyword evidence="1" id="KW-0812">Transmembrane</keyword>
<evidence type="ECO:0000256" key="1">
    <source>
        <dbReference type="SAM" id="Phobius"/>
    </source>
</evidence>
<keyword evidence="1" id="KW-0472">Membrane</keyword>
<protein>
    <recommendedName>
        <fullName evidence="3">DUF4230 domain-containing protein</fullName>
    </recommendedName>
</protein>
<proteinExistence type="predicted"/>
<gene>
    <name evidence="2" type="ORF">ASZ90_019160</name>
</gene>
<organism evidence="2">
    <name type="scientific">hydrocarbon metagenome</name>
    <dbReference type="NCBI Taxonomy" id="938273"/>
    <lineage>
        <taxon>unclassified sequences</taxon>
        <taxon>metagenomes</taxon>
        <taxon>ecological metagenomes</taxon>
    </lineage>
</organism>
<evidence type="ECO:0000313" key="2">
    <source>
        <dbReference type="EMBL" id="KUG03372.1"/>
    </source>
</evidence>